<dbReference type="EC" id="2.7.13.3" evidence="3"/>
<dbReference type="SUPFAM" id="SSF158472">
    <property type="entry name" value="HAMP domain-like"/>
    <property type="match status" value="1"/>
</dbReference>
<keyword evidence="16" id="KW-1185">Reference proteome</keyword>
<evidence type="ECO:0000256" key="4">
    <source>
        <dbReference type="ARBA" id="ARBA00022553"/>
    </source>
</evidence>
<dbReference type="SMART" id="SM00304">
    <property type="entry name" value="HAMP"/>
    <property type="match status" value="1"/>
</dbReference>
<dbReference type="InterPro" id="IPR050428">
    <property type="entry name" value="TCS_sensor_his_kinase"/>
</dbReference>
<dbReference type="CDD" id="cd06225">
    <property type="entry name" value="HAMP"/>
    <property type="match status" value="1"/>
</dbReference>
<dbReference type="Pfam" id="PF00672">
    <property type="entry name" value="HAMP"/>
    <property type="match status" value="1"/>
</dbReference>
<dbReference type="InterPro" id="IPR004358">
    <property type="entry name" value="Sig_transdc_His_kin-like_C"/>
</dbReference>
<keyword evidence="8 12" id="KW-1133">Transmembrane helix</keyword>
<keyword evidence="4" id="KW-0597">Phosphoprotein</keyword>
<feature type="transmembrane region" description="Helical" evidence="12">
    <location>
        <begin position="7"/>
        <end position="29"/>
    </location>
</feature>
<dbReference type="PROSITE" id="PS50885">
    <property type="entry name" value="HAMP"/>
    <property type="match status" value="1"/>
</dbReference>
<dbReference type="GO" id="GO:0016020">
    <property type="term" value="C:membrane"/>
    <property type="evidence" value="ECO:0007669"/>
    <property type="project" value="UniProtKB-SubCell"/>
</dbReference>
<evidence type="ECO:0000313" key="16">
    <source>
        <dbReference type="Proteomes" id="UP000282184"/>
    </source>
</evidence>
<evidence type="ECO:0000256" key="1">
    <source>
        <dbReference type="ARBA" id="ARBA00000085"/>
    </source>
</evidence>
<dbReference type="GO" id="GO:0000155">
    <property type="term" value="F:phosphorelay sensor kinase activity"/>
    <property type="evidence" value="ECO:0007669"/>
    <property type="project" value="InterPro"/>
</dbReference>
<feature type="domain" description="Histidine kinase" evidence="13">
    <location>
        <begin position="239"/>
        <end position="456"/>
    </location>
</feature>
<dbReference type="SMART" id="SM00387">
    <property type="entry name" value="HATPase_c"/>
    <property type="match status" value="1"/>
</dbReference>
<evidence type="ECO:0000256" key="9">
    <source>
        <dbReference type="ARBA" id="ARBA00023012"/>
    </source>
</evidence>
<dbReference type="Gene3D" id="3.30.565.10">
    <property type="entry name" value="Histidine kinase-like ATPase, C-terminal domain"/>
    <property type="match status" value="1"/>
</dbReference>
<comment type="catalytic activity">
    <reaction evidence="1">
        <text>ATP + protein L-histidine = ADP + protein N-phospho-L-histidine.</text>
        <dbReference type="EC" id="2.7.13.3"/>
    </reaction>
</comment>
<dbReference type="Pfam" id="PF00512">
    <property type="entry name" value="HisKA"/>
    <property type="match status" value="1"/>
</dbReference>
<dbReference type="Proteomes" id="UP000282184">
    <property type="component" value="Unassembled WGS sequence"/>
</dbReference>
<evidence type="ECO:0000259" key="14">
    <source>
        <dbReference type="PROSITE" id="PS50885"/>
    </source>
</evidence>
<dbReference type="InterPro" id="IPR003661">
    <property type="entry name" value="HisK_dim/P_dom"/>
</dbReference>
<evidence type="ECO:0000256" key="12">
    <source>
        <dbReference type="SAM" id="Phobius"/>
    </source>
</evidence>
<dbReference type="Gene3D" id="1.10.287.130">
    <property type="match status" value="1"/>
</dbReference>
<organism evidence="15 16">
    <name type="scientific">Hymenobacter gummosus</name>
    <dbReference type="NCBI Taxonomy" id="1776032"/>
    <lineage>
        <taxon>Bacteria</taxon>
        <taxon>Pseudomonadati</taxon>
        <taxon>Bacteroidota</taxon>
        <taxon>Cytophagia</taxon>
        <taxon>Cytophagales</taxon>
        <taxon>Hymenobacteraceae</taxon>
        <taxon>Hymenobacter</taxon>
    </lineage>
</organism>
<dbReference type="InterPro" id="IPR005467">
    <property type="entry name" value="His_kinase_dom"/>
</dbReference>
<dbReference type="PROSITE" id="PS50109">
    <property type="entry name" value="HIS_KIN"/>
    <property type="match status" value="1"/>
</dbReference>
<protein>
    <recommendedName>
        <fullName evidence="3">histidine kinase</fullName>
        <ecNumber evidence="3">2.7.13.3</ecNumber>
    </recommendedName>
</protein>
<dbReference type="EMBL" id="RXOF01000016">
    <property type="protein sequence ID" value="RTQ46294.1"/>
    <property type="molecule type" value="Genomic_DNA"/>
</dbReference>
<feature type="coiled-coil region" evidence="11">
    <location>
        <begin position="258"/>
        <end position="285"/>
    </location>
</feature>
<keyword evidence="6 12" id="KW-0812">Transmembrane</keyword>
<evidence type="ECO:0000256" key="7">
    <source>
        <dbReference type="ARBA" id="ARBA00022777"/>
    </source>
</evidence>
<dbReference type="CDD" id="cd00075">
    <property type="entry name" value="HATPase"/>
    <property type="match status" value="1"/>
</dbReference>
<comment type="caution">
    <text evidence="15">The sequence shown here is derived from an EMBL/GenBank/DDBJ whole genome shotgun (WGS) entry which is preliminary data.</text>
</comment>
<comment type="subcellular location">
    <subcellularLocation>
        <location evidence="2">Membrane</location>
    </subcellularLocation>
</comment>
<dbReference type="SMART" id="SM00388">
    <property type="entry name" value="HisKA"/>
    <property type="match status" value="1"/>
</dbReference>
<evidence type="ECO:0000256" key="8">
    <source>
        <dbReference type="ARBA" id="ARBA00022989"/>
    </source>
</evidence>
<name>A0A431TX68_9BACT</name>
<dbReference type="Gene3D" id="6.10.340.10">
    <property type="match status" value="1"/>
</dbReference>
<reference evidence="15 16" key="1">
    <citation type="submission" date="2018-12" db="EMBL/GenBank/DDBJ databases">
        <title>Hymenobacter gummosus sp. nov., isolated from a spring.</title>
        <authorList>
            <person name="Nie L."/>
        </authorList>
    </citation>
    <scope>NUCLEOTIDE SEQUENCE [LARGE SCALE GENOMIC DNA]</scope>
    <source>
        <strain evidence="15 16">KCTC 52166</strain>
    </source>
</reference>
<dbReference type="InterPro" id="IPR003660">
    <property type="entry name" value="HAMP_dom"/>
</dbReference>
<keyword evidence="9" id="KW-0902">Two-component regulatory system</keyword>
<accession>A0A431TX68</accession>
<evidence type="ECO:0000256" key="11">
    <source>
        <dbReference type="SAM" id="Coils"/>
    </source>
</evidence>
<dbReference type="Pfam" id="PF02518">
    <property type="entry name" value="HATPase_c"/>
    <property type="match status" value="1"/>
</dbReference>
<keyword evidence="11" id="KW-0175">Coiled coil</keyword>
<evidence type="ECO:0000256" key="5">
    <source>
        <dbReference type="ARBA" id="ARBA00022679"/>
    </source>
</evidence>
<feature type="transmembrane region" description="Helical" evidence="12">
    <location>
        <begin position="156"/>
        <end position="177"/>
    </location>
</feature>
<dbReference type="AlphaFoldDB" id="A0A431TX68"/>
<dbReference type="PRINTS" id="PR00344">
    <property type="entry name" value="BCTRLSENSOR"/>
</dbReference>
<keyword evidence="5" id="KW-0808">Transferase</keyword>
<keyword evidence="10 12" id="KW-0472">Membrane</keyword>
<dbReference type="InterPro" id="IPR003594">
    <property type="entry name" value="HATPase_dom"/>
</dbReference>
<dbReference type="PANTHER" id="PTHR45436">
    <property type="entry name" value="SENSOR HISTIDINE KINASE YKOH"/>
    <property type="match status" value="1"/>
</dbReference>
<evidence type="ECO:0000256" key="6">
    <source>
        <dbReference type="ARBA" id="ARBA00022692"/>
    </source>
</evidence>
<evidence type="ECO:0000256" key="10">
    <source>
        <dbReference type="ARBA" id="ARBA00023136"/>
    </source>
</evidence>
<dbReference type="RefSeq" id="WP_126695458.1">
    <property type="nucleotide sequence ID" value="NZ_RXOF01000016.1"/>
</dbReference>
<dbReference type="CDD" id="cd00082">
    <property type="entry name" value="HisKA"/>
    <property type="match status" value="1"/>
</dbReference>
<evidence type="ECO:0000256" key="3">
    <source>
        <dbReference type="ARBA" id="ARBA00012438"/>
    </source>
</evidence>
<gene>
    <name evidence="15" type="ORF">EJV47_22475</name>
</gene>
<dbReference type="InterPro" id="IPR036890">
    <property type="entry name" value="HATPase_C_sf"/>
</dbReference>
<feature type="domain" description="HAMP" evidence="14">
    <location>
        <begin position="178"/>
        <end position="231"/>
    </location>
</feature>
<dbReference type="OrthoDB" id="594725at2"/>
<proteinExistence type="predicted"/>
<dbReference type="SUPFAM" id="SSF55874">
    <property type="entry name" value="ATPase domain of HSP90 chaperone/DNA topoisomerase II/histidine kinase"/>
    <property type="match status" value="1"/>
</dbReference>
<evidence type="ECO:0000256" key="2">
    <source>
        <dbReference type="ARBA" id="ARBA00004370"/>
    </source>
</evidence>
<evidence type="ECO:0000259" key="13">
    <source>
        <dbReference type="PROSITE" id="PS50109"/>
    </source>
</evidence>
<dbReference type="InterPro" id="IPR036097">
    <property type="entry name" value="HisK_dim/P_sf"/>
</dbReference>
<dbReference type="SUPFAM" id="SSF47384">
    <property type="entry name" value="Homodimeric domain of signal transducing histidine kinase"/>
    <property type="match status" value="1"/>
</dbReference>
<sequence length="458" mass="50876">MLIRNKLILRFTLLVLAIQLSLSLFVYFFHAATREQKFVNRLRGKCELTGRILLQRGNLRAGILRTFRRRDLLTMPQEQISVYSPHGRLIYESDDRIDQRGNEAHLAEVRPERPVSFRFGGREALGMTYAFEGGDYRIFAAGYDDVGFQQLDKLRLILLVGNLGALALIVVAGWYFAEESLKPMARVVREVRRITASNLSRRVNEGNQKDEVAQLAMTFNRMLAGLEQAFEAQKSFVAHASHELRTPLTNALGTLETSVLYDENLAEAKRSMQSAQQEIRRLIGLTNSLLALARADEATVSRQQVRLDECLTQALANCAAKYPGRQVRLSFGELPEELDEPFVVEGNAPLLSTALLNLLDNACKYSDGPVLVELGYRGPGTLQIVVQDAGIGIEPAALERIYEPLFRAETGRQTATGYGLGLPITQKIIRLHGGELLVESKVGEGTTASVRLPAAPVL</sequence>
<evidence type="ECO:0000313" key="15">
    <source>
        <dbReference type="EMBL" id="RTQ46294.1"/>
    </source>
</evidence>
<keyword evidence="7" id="KW-0418">Kinase</keyword>
<dbReference type="PANTHER" id="PTHR45436:SF5">
    <property type="entry name" value="SENSOR HISTIDINE KINASE TRCS"/>
    <property type="match status" value="1"/>
</dbReference>